<sequence length="66" mass="7013">MTPGSPDQLGDVKEVADVCQCSPSTVWRRVADGTIPKPIKIGGMTRWSMSEIAAAIEAVKAQREAA</sequence>
<dbReference type="InterPro" id="IPR041657">
    <property type="entry name" value="HTH_17"/>
</dbReference>
<feature type="domain" description="Helix-turn-helix" evidence="1">
    <location>
        <begin position="11"/>
        <end position="58"/>
    </location>
</feature>
<dbReference type="Proteomes" id="UP000193224">
    <property type="component" value="Unassembled WGS sequence"/>
</dbReference>
<evidence type="ECO:0000313" key="3">
    <source>
        <dbReference type="Proteomes" id="UP000193224"/>
    </source>
</evidence>
<organism evidence="2 3">
    <name type="scientific">Roseovarius aestuarii</name>
    <dbReference type="NCBI Taxonomy" id="475083"/>
    <lineage>
        <taxon>Bacteria</taxon>
        <taxon>Pseudomonadati</taxon>
        <taxon>Pseudomonadota</taxon>
        <taxon>Alphaproteobacteria</taxon>
        <taxon>Rhodobacterales</taxon>
        <taxon>Roseobacteraceae</taxon>
        <taxon>Roseovarius</taxon>
    </lineage>
</organism>
<dbReference type="AlphaFoldDB" id="A0A1X7BW73"/>
<gene>
    <name evidence="2" type="ORF">ROA7745_03599</name>
</gene>
<dbReference type="OrthoDB" id="8452166at2"/>
<name>A0A1X7BW73_9RHOB</name>
<dbReference type="Pfam" id="PF12728">
    <property type="entry name" value="HTH_17"/>
    <property type="match status" value="1"/>
</dbReference>
<accession>A0A1X7BW73</accession>
<keyword evidence="3" id="KW-1185">Reference proteome</keyword>
<protein>
    <submittedName>
        <fullName evidence="2">Helix-turn-helix domain protein</fullName>
    </submittedName>
</protein>
<proteinExistence type="predicted"/>
<dbReference type="Gene3D" id="1.10.238.160">
    <property type="match status" value="1"/>
</dbReference>
<dbReference type="EMBL" id="FWXB01000016">
    <property type="protein sequence ID" value="SMC13740.1"/>
    <property type="molecule type" value="Genomic_DNA"/>
</dbReference>
<evidence type="ECO:0000259" key="1">
    <source>
        <dbReference type="Pfam" id="PF12728"/>
    </source>
</evidence>
<dbReference type="RefSeq" id="WP_085801672.1">
    <property type="nucleotide sequence ID" value="NZ_FWXB01000016.1"/>
</dbReference>
<evidence type="ECO:0000313" key="2">
    <source>
        <dbReference type="EMBL" id="SMC13740.1"/>
    </source>
</evidence>
<reference evidence="2 3" key="1">
    <citation type="submission" date="2017-03" db="EMBL/GenBank/DDBJ databases">
        <authorList>
            <person name="Afonso C.L."/>
            <person name="Miller P.J."/>
            <person name="Scott M.A."/>
            <person name="Spackman E."/>
            <person name="Goraichik I."/>
            <person name="Dimitrov K.M."/>
            <person name="Suarez D.L."/>
            <person name="Swayne D.E."/>
        </authorList>
    </citation>
    <scope>NUCLEOTIDE SEQUENCE [LARGE SCALE GENOMIC DNA]</scope>
    <source>
        <strain evidence="2 3">CECT 7745</strain>
    </source>
</reference>